<evidence type="ECO:0000313" key="6">
    <source>
        <dbReference type="EMBL" id="OGY16979.1"/>
    </source>
</evidence>
<evidence type="ECO:0000313" key="7">
    <source>
        <dbReference type="Proteomes" id="UP000179069"/>
    </source>
</evidence>
<dbReference type="PANTHER" id="PTHR46344:SF27">
    <property type="entry name" value="KELCH REPEAT SUPERFAMILY PROTEIN"/>
    <property type="match status" value="1"/>
</dbReference>
<evidence type="ECO:0000256" key="3">
    <source>
        <dbReference type="SAM" id="MobiDB-lite"/>
    </source>
</evidence>
<feature type="transmembrane region" description="Helical" evidence="4">
    <location>
        <begin position="884"/>
        <end position="904"/>
    </location>
</feature>
<reference evidence="6 7" key="1">
    <citation type="journal article" date="2016" name="Nat. Commun.">
        <title>Thousands of microbial genomes shed light on interconnected biogeochemical processes in an aquifer system.</title>
        <authorList>
            <person name="Anantharaman K."/>
            <person name="Brown C.T."/>
            <person name="Hug L.A."/>
            <person name="Sharon I."/>
            <person name="Castelle C.J."/>
            <person name="Probst A.J."/>
            <person name="Thomas B.C."/>
            <person name="Singh A."/>
            <person name="Wilkins M.J."/>
            <person name="Karaoz U."/>
            <person name="Brodie E.L."/>
            <person name="Williams K.H."/>
            <person name="Hubbard S.S."/>
            <person name="Banfield J.F."/>
        </authorList>
    </citation>
    <scope>NUCLEOTIDE SEQUENCE [LARGE SCALE GENOMIC DNA]</scope>
</reference>
<feature type="domain" description="Proteasome alpha-type subunits" evidence="5">
    <location>
        <begin position="1835"/>
        <end position="1857"/>
    </location>
</feature>
<keyword evidence="2" id="KW-0677">Repeat</keyword>
<sequence>MSTVLRNRLTAIEKLHLLHKALSGEQIIRVAKQAGVSPKTLYRWLKRYKTVSDGARLEALEDHYRRGQEHWNKIPKNLENQVIKLSLSHPEWGSLRIAGAIGNDEAGNGRVSSHGVYRILRSHGLSQEEERKDHIERNGERLVHYPTFDDKKSMMQAAEGGEGKASICRRLGISRTTFYKWYRQWATSSQEKKDAALNQGWVSGEDHWRFVPGVRKAILDIVQEHPLINLDEITALVPKDEEGKPLLGRSGIYRYLYQRGLNSIESRRAWARREEKTSEAIAINPATGWKERISQVSDQFLPSLAPAPPPPGLRPSGLAAPFFKNLQRLSTIILLSIFIIFGFYEWGQLLGSAESLIQSLGWLFASGALLMGSVFFIYSLKYYFTLAVVLSFSREARDDTQDSLQFGRANGRAGGQAKLKTSFQSSVFRSPTDWLGPSQTWLTKLFGIGPSKLSFEEKKAQLFSSSPGGLEPDLTNITLERRPFISVHLPMYNEKQVAERILRACTSFDYIASGGQALYEVVVADDSTDETTAIVERFAQQWNSKHNTQNSTPFIKMIHRDTREGFKGGALKEALKHTDPRAEFIVVFDADFVPYPDTLELFLKYFQVNSGSLDFRLSSLANDQRPTTNVAAIQGYQWHVLNKSENWITRGVRSEYAGSYVIERSGAELYGGLKQIAGSVYMIRKDLLDRFGWGTSITEDFQLTLKLYEAGYKVVYTPYIQAPAECASTLKRLIRQRMRWAEGHSFNVRRMFTRLLFGGWSDGTGESSRVDNEVRRMNYGLNSHDSSFMIHDSKDFQKQGRVWRSSPLSLSEKLEFLYLSPYYLQAAFFLLGTICWLFSETLFKARLPFWTTIWGWSLVLTNLLSLPLMNAVGLFLEESEEKDFAGIFSFIFLTYLLTPFQAYASARGFLEIQEGPWFRTPKTGKITDILTRGRFYRFVRGIFSRQFIGSGMELGKERSPQPAWAWLPSQRPFRGIPIHRRQARWLTQGVLIFLTTTSVLLSSFAFLVTPIQASPDTFYFRNLASDYLAHSADDGTREMNTTLGSSTTTQTLNGAGDTFYILTDNMNKKWTADRTLTTSTTGERRNIDVATDSSGNTVAVWEDTRNSNSVNDSFAATSDNMTVVRSSHADSLLTNGMVLIAGGVSGSTWFSTAEYYDPVTDDFTASTGNMNVLRSDQTANSLANGKVLIAGGRSASTTTLSTAELFDPQTGTFALTSGNMTVQRANHTAVLLADGQVLLVGGRRYSVDWITLLSATRFNPLSGTFADTAGNMSSARRGHTATLLANGTVMIAGGVDDAPTYFSTAELFNPTTGTFSLTTGNMQFQHASHTATLLNSGKVLIAGGGPGTALSIAELYDPSTGTFSQTAGNMNSRRQNHAATLLNNGKVLIAGGSFSATYLSTAELYDPDTETFTQTTGNMTYERTNSTSLLLNSGRVLLAGGSNGSALSTAELYTPRTSDIYAQKYNYSGTSQWGGGTDIKVNSDSGNRTTQSGNPSNYDHLNPRVKLDSSGNAIVAWQEARNSVYGDDIYSQKLQSSDGAKLWPNTSANTNKFASTGNLIGRRDTFASTLLIDGKVLVAGGYDGSTVVSTAELYDPTAGSFSSTGNLIGRRYEHTMTLLTNGKVLVTGGFGASIPLSTAELYDPRIASFSSTGNLIGLRYRHTATLLSNGKVLIAAGYTGTAALSTAELYDPTAGSFSSTGNLIGRRFYHTATLLPDGKVLFTGGTSTGSTHLSTAELYDPTTGVFSSTGGYMTGIRTRHSALLLVNGKVLVAGGVGVSVLSSAELFDPSTGSFSSTGNLIGERYQFIAALLNNGKVLVAGGFGTISDVSTAELFDPSIGTWSSTGNLIGTRYQHSSALLNDGRILVAGGRDNAANRFSTAELYTPASDIAVSNDGSPMNGSGLPVPEYPDRKGILGEQTNPVLAIDSSDNAIIAWEDSRFAAIRNWGLSFNYDSNAWWQTNANLGAAGACNGGGGTNNSCGALPAIAGPPLRIMGQKLSSSTGAKNWGDDQAAVNQNNPEDIGLSSTGDINRNPSLAIDGTNVILTWDSNSATKAESGTMKREGNIYSQKLNSNGAPQWGGTFSTTGNMSKRRAEHATTLLPNGKVLVTGGYDFTNRLSTAEVYDPSVGTFSATGNMTSRRDGHISILLQFGSVLLAGGSDGTNFVSTAELYNSSAGTFSVTDNMTTARRYHAASLLANGNVLITGGIGIGGVKLSTAELYNPSSGTFSATGNMASLRTNQTSTLLTNGKVLVAGGIATAYSSSAELFDPTAGTFSVTGNMTSARASHTATLLTSGRVLMTGGEYSAGSSHSTAEIYDPLTGTFSVTGNMSSMRRAQSGILLPNGNVLVAGGKSGSDDLSSAEIYNPTSGSFSATAYMVSRHNYHTSILLSDGKVLIVGGYASSSISNAELYSIDQIVNSGVDLAEQETPSVAINGSGTSAELFYSWAGVRGSGMGGGRVNQGSDERGGTWAIYGQELTNPASGSPVTQWPSGTSNVFTNTTGRMNQTRVDFPATVLMDGRVLVTGGESANTIAELFSPSANTFSSTTGGMRISRFQHTATLLPNGKVLIAGGNDPAVTSAELYDPASQTFSYTTGGMVVGRLQHTATLLKDGRVLVTGGNNPSGTTVTAAELYTPSTNTFAVTTGGMTTTRRLHTTTLLPDGKVLLIGGCNGAGCTDLSSSELFNPSTNTFTASGNMITGRRLHIATLLDNGQVLVAGHGTTVAELFDPGSGSFSQTSGGLQVSTDNGPAVLLPSGKVIIIGGDTATSRAELYDPTSQSFSYTTGGMNTARRSHAAVLMPDGRILVSGGYSTDFLSTAELYTPAGEMLVSHSSGLGGHQTSPKVTANSGNPIVVWQDTRSFVGTTLTSDQNVFMQKLSGSSGRPQWPAATTGGSYSAPYAVTDIRVDSLAGGTGTHYSGKPAVGGVTGSLADGTIRVYLGYEDNRNDAGAASGECGVSNSTSLVRVCGQSYDVNEININQSSSWTVYFYASAAAGLTVNTDIMEWDGTQIAKASANSTWSSCSPACPSMQTVTFTSGGSPAPPSDTTGNISMRRLQVRFTWSSGTVTISYDNSGFDSRLATGTIVPENSLILGLVIPVLPPMVGYWRRRRSPPSHRRIRAIGVFRRFANRILWRMTHAVQ</sequence>
<comment type="caution">
    <text evidence="6">The sequence shown here is derived from an EMBL/GenBank/DDBJ whole genome shotgun (WGS) entry which is preliminary data.</text>
</comment>
<name>A0A1G1VNK3_9BACT</name>
<dbReference type="GO" id="GO:0006511">
    <property type="term" value="P:ubiquitin-dependent protein catabolic process"/>
    <property type="evidence" value="ECO:0007669"/>
    <property type="project" value="InterPro"/>
</dbReference>
<dbReference type="InterPro" id="IPR000426">
    <property type="entry name" value="Proteasome_asu_N"/>
</dbReference>
<feature type="transmembrane region" description="Helical" evidence="4">
    <location>
        <begin position="359"/>
        <end position="384"/>
    </location>
</feature>
<dbReference type="Gene3D" id="3.90.550.10">
    <property type="entry name" value="Spore Coat Polysaccharide Biosynthesis Protein SpsA, Chain A"/>
    <property type="match status" value="1"/>
</dbReference>
<evidence type="ECO:0000256" key="1">
    <source>
        <dbReference type="ARBA" id="ARBA00022441"/>
    </source>
</evidence>
<feature type="domain" description="Proteasome alpha-type subunits" evidence="5">
    <location>
        <begin position="1787"/>
        <end position="1809"/>
    </location>
</feature>
<feature type="region of interest" description="Disordered" evidence="3">
    <location>
        <begin position="1476"/>
        <end position="1502"/>
    </location>
</feature>
<organism evidence="6 7">
    <name type="scientific">Candidatus Chisholmbacteria bacterium RIFCSPHIGHO2_01_FULL_49_18</name>
    <dbReference type="NCBI Taxonomy" id="1797590"/>
    <lineage>
        <taxon>Bacteria</taxon>
        <taxon>Candidatus Chisholmiibacteriota</taxon>
    </lineage>
</organism>
<dbReference type="Gene3D" id="2.130.10.80">
    <property type="entry name" value="Galactose oxidase/kelch, beta-propeller"/>
    <property type="match status" value="8"/>
</dbReference>
<dbReference type="SUPFAM" id="SSF46689">
    <property type="entry name" value="Homeodomain-like"/>
    <property type="match status" value="2"/>
</dbReference>
<keyword evidence="4" id="KW-0812">Transmembrane</keyword>
<dbReference type="Gene3D" id="2.120.10.80">
    <property type="entry name" value="Kelch-type beta propeller"/>
    <property type="match status" value="3"/>
</dbReference>
<dbReference type="SMART" id="SM00948">
    <property type="entry name" value="Proteasome_A_N"/>
    <property type="match status" value="4"/>
</dbReference>
<dbReference type="Pfam" id="PF13565">
    <property type="entry name" value="HTH_32"/>
    <property type="match status" value="1"/>
</dbReference>
<feature type="transmembrane region" description="Helical" evidence="4">
    <location>
        <begin position="816"/>
        <end position="838"/>
    </location>
</feature>
<dbReference type="InterPro" id="IPR006652">
    <property type="entry name" value="Kelch_1"/>
</dbReference>
<protein>
    <recommendedName>
        <fullName evidence="5">Proteasome alpha-type subunits domain-containing protein</fullName>
    </recommendedName>
</protein>
<dbReference type="Proteomes" id="UP000179069">
    <property type="component" value="Unassembled WGS sequence"/>
</dbReference>
<feature type="domain" description="Proteasome alpha-type subunits" evidence="5">
    <location>
        <begin position="1642"/>
        <end position="1664"/>
    </location>
</feature>
<feature type="transmembrane region" description="Helical" evidence="4">
    <location>
        <begin position="329"/>
        <end position="347"/>
    </location>
</feature>
<evidence type="ECO:0000259" key="5">
    <source>
        <dbReference type="SMART" id="SM00948"/>
    </source>
</evidence>
<dbReference type="GO" id="GO:0019773">
    <property type="term" value="C:proteasome core complex, alpha-subunit complex"/>
    <property type="evidence" value="ECO:0007669"/>
    <property type="project" value="InterPro"/>
</dbReference>
<dbReference type="PANTHER" id="PTHR46344">
    <property type="entry name" value="OS02G0202900 PROTEIN"/>
    <property type="match status" value="1"/>
</dbReference>
<keyword evidence="4" id="KW-0472">Membrane</keyword>
<dbReference type="Pfam" id="PF01344">
    <property type="entry name" value="Kelch_1"/>
    <property type="match status" value="4"/>
</dbReference>
<feature type="transmembrane region" description="Helical" evidence="4">
    <location>
        <begin position="990"/>
        <end position="1011"/>
    </location>
</feature>
<gene>
    <name evidence="6" type="ORF">A2785_02485</name>
</gene>
<dbReference type="SMART" id="SM00612">
    <property type="entry name" value="Kelch"/>
    <property type="match status" value="23"/>
</dbReference>
<dbReference type="SUPFAM" id="SSF50965">
    <property type="entry name" value="Galactose oxidase, central domain"/>
    <property type="match status" value="1"/>
</dbReference>
<dbReference type="InterPro" id="IPR011043">
    <property type="entry name" value="Gal_Oxase/kelch_b-propeller"/>
</dbReference>
<dbReference type="Pfam" id="PF13641">
    <property type="entry name" value="Glyco_tranf_2_3"/>
    <property type="match status" value="1"/>
</dbReference>
<dbReference type="InterPro" id="IPR015915">
    <property type="entry name" value="Kelch-typ_b-propeller"/>
</dbReference>
<dbReference type="InterPro" id="IPR009057">
    <property type="entry name" value="Homeodomain-like_sf"/>
</dbReference>
<feature type="domain" description="Proteasome alpha-type subunits" evidence="5">
    <location>
        <begin position="1690"/>
        <end position="1712"/>
    </location>
</feature>
<evidence type="ECO:0000256" key="4">
    <source>
        <dbReference type="SAM" id="Phobius"/>
    </source>
</evidence>
<feature type="compositionally biased region" description="Polar residues" evidence="3">
    <location>
        <begin position="1480"/>
        <end position="1499"/>
    </location>
</feature>
<dbReference type="InterPro" id="IPR029044">
    <property type="entry name" value="Nucleotide-diphossugar_trans"/>
</dbReference>
<dbReference type="EMBL" id="MHCI01000008">
    <property type="protein sequence ID" value="OGY16979.1"/>
    <property type="molecule type" value="Genomic_DNA"/>
</dbReference>
<dbReference type="SUPFAM" id="SSF117281">
    <property type="entry name" value="Kelch motif"/>
    <property type="match status" value="6"/>
</dbReference>
<dbReference type="SUPFAM" id="SSF53448">
    <property type="entry name" value="Nucleotide-diphospho-sugar transferases"/>
    <property type="match status" value="1"/>
</dbReference>
<dbReference type="InterPro" id="IPR037293">
    <property type="entry name" value="Gal_Oxidase_central_sf"/>
</dbReference>
<proteinExistence type="predicted"/>
<keyword evidence="4" id="KW-1133">Transmembrane helix</keyword>
<evidence type="ECO:0000256" key="2">
    <source>
        <dbReference type="ARBA" id="ARBA00022737"/>
    </source>
</evidence>
<feature type="transmembrane region" description="Helical" evidence="4">
    <location>
        <begin position="850"/>
        <end position="872"/>
    </location>
</feature>
<accession>A0A1G1VNK3</accession>
<keyword evidence="1" id="KW-0880">Kelch repeat</keyword>